<accession>A0A8J7JU29</accession>
<protein>
    <submittedName>
        <fullName evidence="1">Uncharacterized protein</fullName>
    </submittedName>
</protein>
<dbReference type="Proteomes" id="UP000620559">
    <property type="component" value="Unassembled WGS sequence"/>
</dbReference>
<evidence type="ECO:0000313" key="1">
    <source>
        <dbReference type="EMBL" id="MBE9212965.1"/>
    </source>
</evidence>
<proteinExistence type="predicted"/>
<evidence type="ECO:0000313" key="2">
    <source>
        <dbReference type="Proteomes" id="UP000620559"/>
    </source>
</evidence>
<name>A0A8J7JU29_9CYAN</name>
<dbReference type="EMBL" id="JADEWL010000022">
    <property type="protein sequence ID" value="MBE9212965.1"/>
    <property type="molecule type" value="Genomic_DNA"/>
</dbReference>
<sequence>MKNNKDRLSHLSNAYWHLDLITNTNSPEIRAIKAQIETLINKENK</sequence>
<dbReference type="AlphaFoldDB" id="A0A8J7JU29"/>
<reference evidence="1" key="1">
    <citation type="submission" date="2020-10" db="EMBL/GenBank/DDBJ databases">
        <authorList>
            <person name="Castelo-Branco R."/>
            <person name="Eusebio N."/>
            <person name="Adriana R."/>
            <person name="Vieira A."/>
            <person name="Brugerolle De Fraissinette N."/>
            <person name="Rezende De Castro R."/>
            <person name="Schneider M.P."/>
            <person name="Vasconcelos V."/>
            <person name="Leao P.N."/>
        </authorList>
    </citation>
    <scope>NUCLEOTIDE SEQUENCE</scope>
    <source>
        <strain evidence="1">LEGE 06105</strain>
    </source>
</reference>
<gene>
    <name evidence="1" type="ORF">IQ247_09750</name>
</gene>
<dbReference type="RefSeq" id="WP_193919404.1">
    <property type="nucleotide sequence ID" value="NZ_JADEWL010000022.1"/>
</dbReference>
<organism evidence="1 2">
    <name type="scientific">Plectonema cf. radiosum LEGE 06105</name>
    <dbReference type="NCBI Taxonomy" id="945769"/>
    <lineage>
        <taxon>Bacteria</taxon>
        <taxon>Bacillati</taxon>
        <taxon>Cyanobacteriota</taxon>
        <taxon>Cyanophyceae</taxon>
        <taxon>Oscillatoriophycideae</taxon>
        <taxon>Oscillatoriales</taxon>
        <taxon>Microcoleaceae</taxon>
        <taxon>Plectonema</taxon>
    </lineage>
</organism>
<keyword evidence="2" id="KW-1185">Reference proteome</keyword>
<comment type="caution">
    <text evidence="1">The sequence shown here is derived from an EMBL/GenBank/DDBJ whole genome shotgun (WGS) entry which is preliminary data.</text>
</comment>